<dbReference type="RefSeq" id="WP_280760410.1">
    <property type="nucleotide sequence ID" value="NZ_JARXVC010000005.1"/>
</dbReference>
<proteinExistence type="predicted"/>
<comment type="caution">
    <text evidence="1">The sequence shown here is derived from an EMBL/GenBank/DDBJ whole genome shotgun (WGS) entry which is preliminary data.</text>
</comment>
<dbReference type="EMBL" id="JARXVC010000005">
    <property type="protein sequence ID" value="MDH6281072.1"/>
    <property type="molecule type" value="Genomic_DNA"/>
</dbReference>
<accession>A0ABT6M9T7</accession>
<keyword evidence="2" id="KW-1185">Reference proteome</keyword>
<dbReference type="Proteomes" id="UP001160334">
    <property type="component" value="Unassembled WGS sequence"/>
</dbReference>
<reference evidence="1 2" key="1">
    <citation type="submission" date="2023-04" db="EMBL/GenBank/DDBJ databases">
        <title>Forest soil microbial communities from Buena Vista Peninsula, Colon Province, Panama.</title>
        <authorList>
            <person name="Bouskill N."/>
        </authorList>
    </citation>
    <scope>NUCLEOTIDE SEQUENCE [LARGE SCALE GENOMIC DNA]</scope>
    <source>
        <strain evidence="1 2">CFH S0262</strain>
    </source>
</reference>
<evidence type="ECO:0000313" key="2">
    <source>
        <dbReference type="Proteomes" id="UP001160334"/>
    </source>
</evidence>
<gene>
    <name evidence="1" type="ORF">M2280_002292</name>
</gene>
<name>A0ABT6M9T7_9NOCA</name>
<sequence length="106" mass="11055">MALVRCHYVHHRAGEGDPAGPQAPTEDVASGELAAPPSVITDGGEAQRILVSLPDSTDPSLWRCPMTNVVDFGEYAVLDPTGTTVAEFQTSVGGNGCGMFRVIPST</sequence>
<protein>
    <submittedName>
        <fullName evidence="1">Uncharacterized protein</fullName>
    </submittedName>
</protein>
<organism evidence="1 2">
    <name type="scientific">Prescottella agglutinans</name>
    <dbReference type="NCBI Taxonomy" id="1644129"/>
    <lineage>
        <taxon>Bacteria</taxon>
        <taxon>Bacillati</taxon>
        <taxon>Actinomycetota</taxon>
        <taxon>Actinomycetes</taxon>
        <taxon>Mycobacteriales</taxon>
        <taxon>Nocardiaceae</taxon>
        <taxon>Prescottella</taxon>
    </lineage>
</organism>
<evidence type="ECO:0000313" key="1">
    <source>
        <dbReference type="EMBL" id="MDH6281072.1"/>
    </source>
</evidence>